<keyword evidence="14" id="KW-1185">Reference proteome</keyword>
<dbReference type="SMART" id="SM00222">
    <property type="entry name" value="Sec7"/>
    <property type="match status" value="1"/>
</dbReference>
<dbReference type="OrthoDB" id="2157641at2759"/>
<evidence type="ECO:0000256" key="5">
    <source>
        <dbReference type="ARBA" id="ARBA00022490"/>
    </source>
</evidence>
<dbReference type="InterPro" id="IPR023394">
    <property type="entry name" value="Sec7_C_sf"/>
</dbReference>
<dbReference type="GO" id="GO:0005085">
    <property type="term" value="F:guanyl-nucleotide exchange factor activity"/>
    <property type="evidence" value="ECO:0007669"/>
    <property type="project" value="UniProtKB-KW"/>
</dbReference>
<organism evidence="13 14">
    <name type="scientific">Lachancea dasiensis</name>
    <dbReference type="NCBI Taxonomy" id="1072105"/>
    <lineage>
        <taxon>Eukaryota</taxon>
        <taxon>Fungi</taxon>
        <taxon>Dikarya</taxon>
        <taxon>Ascomycota</taxon>
        <taxon>Saccharomycotina</taxon>
        <taxon>Saccharomycetes</taxon>
        <taxon>Saccharomycetales</taxon>
        <taxon>Saccharomycetaceae</taxon>
        <taxon>Lachancea</taxon>
    </lineage>
</organism>
<evidence type="ECO:0000256" key="11">
    <source>
        <dbReference type="SAM" id="MobiDB-lite"/>
    </source>
</evidence>
<feature type="region of interest" description="Disordered" evidence="11">
    <location>
        <begin position="240"/>
        <end position="267"/>
    </location>
</feature>
<dbReference type="GO" id="GO:0005935">
    <property type="term" value="C:cellular bud neck"/>
    <property type="evidence" value="ECO:0007669"/>
    <property type="project" value="UniProtKB-SubCell"/>
</dbReference>
<feature type="domain" description="SEC7" evidence="12">
    <location>
        <begin position="17"/>
        <end position="200"/>
    </location>
</feature>
<dbReference type="Pfam" id="PF01369">
    <property type="entry name" value="Sec7"/>
    <property type="match status" value="1"/>
</dbReference>
<dbReference type="Proteomes" id="UP000190274">
    <property type="component" value="Chromosome H"/>
</dbReference>
<feature type="compositionally biased region" description="Polar residues" evidence="11">
    <location>
        <begin position="250"/>
        <end position="267"/>
    </location>
</feature>
<evidence type="ECO:0000256" key="8">
    <source>
        <dbReference type="ARBA" id="ARBA00037853"/>
    </source>
</evidence>
<dbReference type="Gene3D" id="1.10.1000.11">
    <property type="entry name" value="Arf Nucleotide-binding Site Opener,domain 2"/>
    <property type="match status" value="1"/>
</dbReference>
<dbReference type="AlphaFoldDB" id="A0A1G4K2J4"/>
<dbReference type="InterPro" id="IPR056468">
    <property type="entry name" value="PH_GEF_YEL1"/>
</dbReference>
<accession>A0A1G4K2J4</accession>
<evidence type="ECO:0000256" key="9">
    <source>
        <dbReference type="ARBA" id="ARBA00038404"/>
    </source>
</evidence>
<dbReference type="Pfam" id="PF23633">
    <property type="entry name" value="PH_GEF_YEL1"/>
    <property type="match status" value="1"/>
</dbReference>
<evidence type="ECO:0000256" key="6">
    <source>
        <dbReference type="ARBA" id="ARBA00022658"/>
    </source>
</evidence>
<evidence type="ECO:0000313" key="14">
    <source>
        <dbReference type="Proteomes" id="UP000190274"/>
    </source>
</evidence>
<feature type="region of interest" description="Disordered" evidence="11">
    <location>
        <begin position="1"/>
        <end position="20"/>
    </location>
</feature>
<keyword evidence="7" id="KW-0472">Membrane</keyword>
<dbReference type="SUPFAM" id="SSF48425">
    <property type="entry name" value="Sec7 domain"/>
    <property type="match status" value="1"/>
</dbReference>
<evidence type="ECO:0000313" key="13">
    <source>
        <dbReference type="EMBL" id="SCU97850.1"/>
    </source>
</evidence>
<evidence type="ECO:0000256" key="2">
    <source>
        <dbReference type="ARBA" id="ARBA00004266"/>
    </source>
</evidence>
<evidence type="ECO:0000256" key="4">
    <source>
        <dbReference type="ARBA" id="ARBA00022475"/>
    </source>
</evidence>
<name>A0A1G4K2J4_9SACH</name>
<protein>
    <recommendedName>
        <fullName evidence="10">Guanine-nucleotide exchange factor YEL1</fullName>
    </recommendedName>
</protein>
<evidence type="ECO:0000256" key="7">
    <source>
        <dbReference type="ARBA" id="ARBA00023136"/>
    </source>
</evidence>
<evidence type="ECO:0000256" key="10">
    <source>
        <dbReference type="ARBA" id="ARBA00040041"/>
    </source>
</evidence>
<dbReference type="PROSITE" id="PS50190">
    <property type="entry name" value="SEC7"/>
    <property type="match status" value="1"/>
</dbReference>
<reference evidence="13 14" key="1">
    <citation type="submission" date="2016-03" db="EMBL/GenBank/DDBJ databases">
        <authorList>
            <person name="Devillers H."/>
        </authorList>
    </citation>
    <scope>NUCLEOTIDE SEQUENCE [LARGE SCALE GENOMIC DNA]</scope>
    <source>
        <strain evidence="13">CBS 10888</strain>
    </source>
</reference>
<keyword evidence="6" id="KW-0344">Guanine-nucleotide releasing factor</keyword>
<sequence length="623" mass="70159">MASAAAVDHPSEQALPPAEGILTPSPKIANIHEIVGNSTSYPEAKNTAVRILSGRYDKIDYKEYANFLGSTGNGPVLHEFLLLLQPLPGSLTGTLRKLSTSIYFIAEAANIDTILEGLAQHWLQAHRKPHYLENYRLCHIVMFALLMLNSTLHSDAADCKFTLQQFQDNTIYALEQECPEIDVPTFRKELGGSYLSLEREQLPLLRSNAPNTRKPLISRAGTRLTRSSSNNMKKLSMLSMKGSSLERLHSNQSTGSTPSSMGTFTSRDTATTSNFRLRNNLPLQRLYIEEPFDVEMRNRDHTPWLIDTVVHYQETSNAHSSTPQLLAQLHSRKRKLLGWFKKHSRDSLFKENAHATSTHHLSSAHIRVQEGRLFVHQLKSRGSEHQESRALDLERLRKANSHCHVYNLYGALASFSRESIVASENSNITAACVTVDFPHALDSATKFAFLFETQTVAEAKHLTECVNFWSARMTPIPSAQIEMISNEEYGWGPHSLSQGADLSKVKLARWAPLVGLDSFFEDLEEGIALWDYKSQLQGLKSYTSTIQNQLDDHHSLKPKMLVAWAGNNSGLSSQTDRFEEAMDNWNNKYLYLNQQYSKFSVYLKALENASKLYQDCRPVCGSP</sequence>
<dbReference type="EMBL" id="LT598461">
    <property type="protein sequence ID" value="SCU97850.1"/>
    <property type="molecule type" value="Genomic_DNA"/>
</dbReference>
<proteinExistence type="inferred from homology"/>
<evidence type="ECO:0000259" key="12">
    <source>
        <dbReference type="PROSITE" id="PS50190"/>
    </source>
</evidence>
<keyword evidence="4" id="KW-1003">Cell membrane</keyword>
<evidence type="ECO:0000256" key="3">
    <source>
        <dbReference type="ARBA" id="ARBA00004496"/>
    </source>
</evidence>
<dbReference type="GO" id="GO:0032012">
    <property type="term" value="P:regulation of ARF protein signal transduction"/>
    <property type="evidence" value="ECO:0007669"/>
    <property type="project" value="InterPro"/>
</dbReference>
<dbReference type="GO" id="GO:0005737">
    <property type="term" value="C:cytoplasm"/>
    <property type="evidence" value="ECO:0007669"/>
    <property type="project" value="UniProtKB-SubCell"/>
</dbReference>
<evidence type="ECO:0000256" key="1">
    <source>
        <dbReference type="ARBA" id="ARBA00004202"/>
    </source>
</evidence>
<dbReference type="STRING" id="1266660.A0A1G4K2J4"/>
<dbReference type="InterPro" id="IPR035999">
    <property type="entry name" value="Sec7_dom_sf"/>
</dbReference>
<comment type="subcellular location">
    <subcellularLocation>
        <location evidence="2">Bud neck</location>
    </subcellularLocation>
    <subcellularLocation>
        <location evidence="8">Bud tip</location>
    </subcellularLocation>
    <subcellularLocation>
        <location evidence="1">Cell membrane</location>
        <topology evidence="1">Peripheral membrane protein</topology>
    </subcellularLocation>
    <subcellularLocation>
        <location evidence="3">Cytoplasm</location>
    </subcellularLocation>
</comment>
<comment type="similarity">
    <text evidence="9">Belongs to the YEL1 family.</text>
</comment>
<dbReference type="InterPro" id="IPR000904">
    <property type="entry name" value="Sec7_dom"/>
</dbReference>
<dbReference type="GO" id="GO:0005934">
    <property type="term" value="C:cellular bud tip"/>
    <property type="evidence" value="ECO:0007669"/>
    <property type="project" value="UniProtKB-SubCell"/>
</dbReference>
<keyword evidence="5" id="KW-0963">Cytoplasm</keyword>
<dbReference type="GO" id="GO:0005886">
    <property type="term" value="C:plasma membrane"/>
    <property type="evidence" value="ECO:0007669"/>
    <property type="project" value="UniProtKB-SubCell"/>
</dbReference>
<gene>
    <name evidence="13" type="ORF">LADA_0H08768G</name>
</gene>